<accession>A0A8J2L4J4</accession>
<protein>
    <submittedName>
        <fullName evidence="3">Uncharacterized protein</fullName>
    </submittedName>
</protein>
<feature type="transmembrane region" description="Helical" evidence="2">
    <location>
        <begin position="85"/>
        <end position="107"/>
    </location>
</feature>
<comment type="caution">
    <text evidence="3">The sequence shown here is derived from an EMBL/GenBank/DDBJ whole genome shotgun (WGS) entry which is preliminary data.</text>
</comment>
<reference evidence="3" key="1">
    <citation type="submission" date="2021-06" db="EMBL/GenBank/DDBJ databases">
        <authorList>
            <person name="Hodson N. C."/>
            <person name="Mongue J. A."/>
            <person name="Jaron S. K."/>
        </authorList>
    </citation>
    <scope>NUCLEOTIDE SEQUENCE</scope>
</reference>
<dbReference type="Proteomes" id="UP000708208">
    <property type="component" value="Unassembled WGS sequence"/>
</dbReference>
<dbReference type="OrthoDB" id="10675527at2759"/>
<dbReference type="AlphaFoldDB" id="A0A8J2L4J4"/>
<evidence type="ECO:0000313" key="4">
    <source>
        <dbReference type="Proteomes" id="UP000708208"/>
    </source>
</evidence>
<evidence type="ECO:0000256" key="1">
    <source>
        <dbReference type="SAM" id="MobiDB-lite"/>
    </source>
</evidence>
<feature type="transmembrane region" description="Helical" evidence="2">
    <location>
        <begin position="128"/>
        <end position="150"/>
    </location>
</feature>
<organism evidence="3 4">
    <name type="scientific">Allacma fusca</name>
    <dbReference type="NCBI Taxonomy" id="39272"/>
    <lineage>
        <taxon>Eukaryota</taxon>
        <taxon>Metazoa</taxon>
        <taxon>Ecdysozoa</taxon>
        <taxon>Arthropoda</taxon>
        <taxon>Hexapoda</taxon>
        <taxon>Collembola</taxon>
        <taxon>Symphypleona</taxon>
        <taxon>Sminthuridae</taxon>
        <taxon>Allacma</taxon>
    </lineage>
</organism>
<keyword evidence="2" id="KW-1133">Transmembrane helix</keyword>
<feature type="transmembrane region" description="Helical" evidence="2">
    <location>
        <begin position="53"/>
        <end position="73"/>
    </location>
</feature>
<name>A0A8J2L4J4_9HEXA</name>
<feature type="compositionally biased region" description="Polar residues" evidence="1">
    <location>
        <begin position="255"/>
        <end position="268"/>
    </location>
</feature>
<evidence type="ECO:0000313" key="3">
    <source>
        <dbReference type="EMBL" id="CAG7828662.1"/>
    </source>
</evidence>
<keyword evidence="2" id="KW-0472">Membrane</keyword>
<proteinExistence type="predicted"/>
<dbReference type="EMBL" id="CAJVCH010548252">
    <property type="protein sequence ID" value="CAG7828662.1"/>
    <property type="molecule type" value="Genomic_DNA"/>
</dbReference>
<gene>
    <name evidence="3" type="ORF">AFUS01_LOCUS38572</name>
</gene>
<evidence type="ECO:0000256" key="2">
    <source>
        <dbReference type="SAM" id="Phobius"/>
    </source>
</evidence>
<feature type="region of interest" description="Disordered" evidence="1">
    <location>
        <begin position="245"/>
        <end position="268"/>
    </location>
</feature>
<keyword evidence="2" id="KW-0812">Transmembrane</keyword>
<sequence length="268" mass="29114">MCCCISMRGLAFFGASVQTCSGLVDMGNFVDTVVALVANAKAHESLESLSVSIAKLVTSGLGLPISLLVLVGVDKECVPLLTWPPITYFFLQVLGFLLRIKYGVMVLKAGVVSWKKLPWVLPATFEQLVHDSLFGFMFTTFHLVVLFFYVQKIETSVGGQVLDPSPGYSVTFFPHPIQPPRLACSPRNTFAGGRGDSFFETGHPSSRPPSLRLTALPNQTFIRASNRNNSGVNGAVHHGHEQLTAPLLTPDFVESSVTRGQDRSSTQI</sequence>
<keyword evidence="4" id="KW-1185">Reference proteome</keyword>